<evidence type="ECO:0000256" key="9">
    <source>
        <dbReference type="PROSITE-ProRule" id="PRU01251"/>
    </source>
</evidence>
<dbReference type="Gene3D" id="1.10.8.60">
    <property type="match status" value="1"/>
</dbReference>
<evidence type="ECO:0000256" key="6">
    <source>
        <dbReference type="ARBA" id="ARBA00023054"/>
    </source>
</evidence>
<keyword evidence="7 10" id="KW-0143">Chaperone</keyword>
<evidence type="ECO:0000256" key="11">
    <source>
        <dbReference type="RuleBase" id="RU362034"/>
    </source>
</evidence>
<dbReference type="GO" id="GO:0034605">
    <property type="term" value="P:cellular response to heat"/>
    <property type="evidence" value="ECO:0007669"/>
    <property type="project" value="TreeGrafter"/>
</dbReference>
<comment type="function">
    <text evidence="11">Part of a stress-induced multi-chaperone system, it is involved in the recovery of the cell from heat-induced damage, in cooperation with DnaK, DnaJ and GrpE.</text>
</comment>
<comment type="subunit">
    <text evidence="8">Homohexamer. The oligomerization is ATP-dependent.</text>
</comment>
<dbReference type="InterPro" id="IPR003959">
    <property type="entry name" value="ATPase_AAA_core"/>
</dbReference>
<dbReference type="FunFam" id="3.40.50.300:FF:000010">
    <property type="entry name" value="Chaperone clpB 1, putative"/>
    <property type="match status" value="1"/>
</dbReference>
<keyword evidence="5 10" id="KW-0067">ATP-binding</keyword>
<dbReference type="InterPro" id="IPR004176">
    <property type="entry name" value="Clp_R_N"/>
</dbReference>
<feature type="coiled-coil region" evidence="11">
    <location>
        <begin position="411"/>
        <end position="522"/>
    </location>
</feature>
<dbReference type="PANTHER" id="PTHR11638">
    <property type="entry name" value="ATP-DEPENDENT CLP PROTEASE"/>
    <property type="match status" value="1"/>
</dbReference>
<keyword evidence="11" id="KW-0346">Stress response</keyword>
<dbReference type="Proteomes" id="UP000267268">
    <property type="component" value="Chromosome 1"/>
</dbReference>
<evidence type="ECO:0000256" key="4">
    <source>
        <dbReference type="ARBA" id="ARBA00022741"/>
    </source>
</evidence>
<dbReference type="InterPro" id="IPR028299">
    <property type="entry name" value="ClpA/B_CS2"/>
</dbReference>
<dbReference type="AlphaFoldDB" id="A0A3S9P7N7"/>
<dbReference type="EMBL" id="CP034562">
    <property type="protein sequence ID" value="AZQ64219.1"/>
    <property type="molecule type" value="Genomic_DNA"/>
</dbReference>
<protein>
    <recommendedName>
        <fullName evidence="2 11">Chaperone protein ClpB</fullName>
    </recommendedName>
</protein>
<dbReference type="CDD" id="cd00009">
    <property type="entry name" value="AAA"/>
    <property type="match status" value="1"/>
</dbReference>
<dbReference type="SMART" id="SM01086">
    <property type="entry name" value="ClpB_D2-small"/>
    <property type="match status" value="1"/>
</dbReference>
<evidence type="ECO:0000256" key="10">
    <source>
        <dbReference type="RuleBase" id="RU004432"/>
    </source>
</evidence>
<dbReference type="InterPro" id="IPR041546">
    <property type="entry name" value="ClpA/ClpB_AAA_lid"/>
</dbReference>
<dbReference type="Pfam" id="PF17871">
    <property type="entry name" value="AAA_lid_9"/>
    <property type="match status" value="1"/>
</dbReference>
<dbReference type="GO" id="GO:0005737">
    <property type="term" value="C:cytoplasm"/>
    <property type="evidence" value="ECO:0007669"/>
    <property type="project" value="UniProtKB-SubCell"/>
</dbReference>
<dbReference type="PROSITE" id="PS51903">
    <property type="entry name" value="CLP_R"/>
    <property type="match status" value="1"/>
</dbReference>
<gene>
    <name evidence="11 13" type="primary">clpB</name>
    <name evidence="13" type="ORF">EI427_18895</name>
</gene>
<keyword evidence="14" id="KW-1185">Reference proteome</keyword>
<dbReference type="InterPro" id="IPR001270">
    <property type="entry name" value="ClpA/B"/>
</dbReference>
<comment type="subcellular location">
    <subcellularLocation>
        <location evidence="11">Cytoplasm</location>
    </subcellularLocation>
</comment>
<dbReference type="InterPro" id="IPR003593">
    <property type="entry name" value="AAA+_ATPase"/>
</dbReference>
<organism evidence="13 14">
    <name type="scientific">Flammeovirga pectinis</name>
    <dbReference type="NCBI Taxonomy" id="2494373"/>
    <lineage>
        <taxon>Bacteria</taxon>
        <taxon>Pseudomonadati</taxon>
        <taxon>Bacteroidota</taxon>
        <taxon>Cytophagia</taxon>
        <taxon>Cytophagales</taxon>
        <taxon>Flammeovirgaceae</taxon>
        <taxon>Flammeovirga</taxon>
    </lineage>
</organism>
<dbReference type="SMART" id="SM00382">
    <property type="entry name" value="AAA"/>
    <property type="match status" value="2"/>
</dbReference>
<evidence type="ECO:0000313" key="14">
    <source>
        <dbReference type="Proteomes" id="UP000267268"/>
    </source>
</evidence>
<dbReference type="Gene3D" id="1.10.1780.10">
    <property type="entry name" value="Clp, N-terminal domain"/>
    <property type="match status" value="1"/>
</dbReference>
<evidence type="ECO:0000256" key="8">
    <source>
        <dbReference type="ARBA" id="ARBA00026057"/>
    </source>
</evidence>
<proteinExistence type="inferred from homology"/>
<dbReference type="InterPro" id="IPR036628">
    <property type="entry name" value="Clp_N_dom_sf"/>
</dbReference>
<evidence type="ECO:0000313" key="13">
    <source>
        <dbReference type="EMBL" id="AZQ64219.1"/>
    </source>
</evidence>
<dbReference type="PANTHER" id="PTHR11638:SF18">
    <property type="entry name" value="HEAT SHOCK PROTEIN 104"/>
    <property type="match status" value="1"/>
</dbReference>
<dbReference type="InterPro" id="IPR018368">
    <property type="entry name" value="ClpA/B_CS1"/>
</dbReference>
<dbReference type="InterPro" id="IPR019489">
    <property type="entry name" value="Clp_ATPase_C"/>
</dbReference>
<feature type="domain" description="Clp R" evidence="12">
    <location>
        <begin position="3"/>
        <end position="144"/>
    </location>
</feature>
<dbReference type="InterPro" id="IPR017730">
    <property type="entry name" value="Chaperonin_ClpB"/>
</dbReference>
<dbReference type="NCBIfam" id="TIGR03346">
    <property type="entry name" value="chaperone_ClpB"/>
    <property type="match status" value="1"/>
</dbReference>
<dbReference type="OrthoDB" id="9803641at2"/>
<keyword evidence="6 11" id="KW-0175">Coiled coil</keyword>
<name>A0A3S9P7N7_9BACT</name>
<dbReference type="Pfam" id="PF10431">
    <property type="entry name" value="ClpB_D2-small"/>
    <property type="match status" value="1"/>
</dbReference>
<dbReference type="Pfam" id="PF02861">
    <property type="entry name" value="Clp_N"/>
    <property type="match status" value="1"/>
</dbReference>
<evidence type="ECO:0000259" key="12">
    <source>
        <dbReference type="PROSITE" id="PS51903"/>
    </source>
</evidence>
<keyword evidence="11" id="KW-0963">Cytoplasm</keyword>
<comment type="similarity">
    <text evidence="1 10">Belongs to the ClpA/ClpB family.</text>
</comment>
<comment type="subunit">
    <text evidence="11">Homohexamer; The oligomerization is ATP-dependent.</text>
</comment>
<dbReference type="FunFam" id="3.40.50.300:FF:000025">
    <property type="entry name" value="ATP-dependent Clp protease subunit"/>
    <property type="match status" value="1"/>
</dbReference>
<dbReference type="RefSeq" id="WP_126617689.1">
    <property type="nucleotide sequence ID" value="NZ_CP034562.1"/>
</dbReference>
<evidence type="ECO:0000256" key="2">
    <source>
        <dbReference type="ARBA" id="ARBA00017574"/>
    </source>
</evidence>
<evidence type="ECO:0000256" key="7">
    <source>
        <dbReference type="ARBA" id="ARBA00023186"/>
    </source>
</evidence>
<dbReference type="GO" id="GO:0005524">
    <property type="term" value="F:ATP binding"/>
    <property type="evidence" value="ECO:0007669"/>
    <property type="project" value="UniProtKB-UniRule"/>
</dbReference>
<dbReference type="PRINTS" id="PR00300">
    <property type="entry name" value="CLPPROTEASEA"/>
</dbReference>
<dbReference type="SUPFAM" id="SSF81923">
    <property type="entry name" value="Double Clp-N motif"/>
    <property type="match status" value="1"/>
</dbReference>
<keyword evidence="3 9" id="KW-0677">Repeat</keyword>
<dbReference type="FunFam" id="3.40.50.300:FF:000120">
    <property type="entry name" value="ATP-dependent chaperone ClpB"/>
    <property type="match status" value="1"/>
</dbReference>
<dbReference type="InterPro" id="IPR027417">
    <property type="entry name" value="P-loop_NTPase"/>
</dbReference>
<dbReference type="InterPro" id="IPR050130">
    <property type="entry name" value="ClpA_ClpB"/>
</dbReference>
<accession>A0A3S9P7N7</accession>
<evidence type="ECO:0000256" key="5">
    <source>
        <dbReference type="ARBA" id="ARBA00022840"/>
    </source>
</evidence>
<sequence length="869" mass="97739">MNFEKYTIRSQEVLQKAQNIAKGLQQQIIETGHILKAIIQQEDNMITFLTNKIKADKATLDTQVDTIVNTYSKSSGENPYLSNDSANTLQKAEQFMADMGDEFVAVEHILLGLLDGNDKIASLLKQAGFTNDYLKKAIVELRKGNKVTDQNAEGQYQSLERYAVDLTQMARDGKLDPVIGRDEEIRRVLQILSRRTKNNPMLIGEPGVGKTAIAEGLAQRIVSGDIPENLEDISIASLDMGALVAGAKFKGEFEERLKAVIKEVQSAEGKIILFIDEIHTLIGAGAGGDSAMDAANLLKPALARGELRSIGATTLKEYQKYIEKDKALERRFQPVKVGEPSVDDAISILRGIKEKYEVHHGVRIKDDAIISSVELSNRYISDRFLPDKAIDLMDEAAARMRIQMNSMPEEVDEIKRKVMQLEIEREAIRREEDVEKENILTDQIRILTGKLNELEDEWKREKQTLDGIKQLKRDIDKYKIEADQAERSGNYGRVAEIRYGKIVEAEKQLEDLQKESEIESESGNVMLRQEVTSDDIAEVVARWTGIPVAKMVQGEREKLLHLETELGNRVAGQDEAIVAISDAVRRSRAGLQDPRRPIGSFLFLGTTGVGKTELAKALADYLFDDEKAMVRIDMSEYQEKHAVSRLIGAPPGYVGYDEGGQLTEEVRRRPYSVILLDEIEKAHPDVFNILLQVLDDGRLTDNKGRVADFKNTIVIMTSNMGAHFMMDKIGDLEKAETVLEKDEILEGCKVQALDLLKNTVRPEFLNRIDEICMFQPLTRENMGKIASIQFKDIQKRIRANGIEIEITPEALKKVADLGYEPEFGARPLKRVIQRYILNDLSKSILSGKVEKDSIVLIDIENDQLVFKNK</sequence>
<evidence type="ECO:0000256" key="3">
    <source>
        <dbReference type="ARBA" id="ARBA00022737"/>
    </source>
</evidence>
<dbReference type="PROSITE" id="PS00871">
    <property type="entry name" value="CLPAB_2"/>
    <property type="match status" value="1"/>
</dbReference>
<keyword evidence="4 10" id="KW-0547">Nucleotide-binding</keyword>
<dbReference type="SUPFAM" id="SSF52540">
    <property type="entry name" value="P-loop containing nucleoside triphosphate hydrolases"/>
    <property type="match status" value="2"/>
</dbReference>
<dbReference type="Gene3D" id="3.40.50.300">
    <property type="entry name" value="P-loop containing nucleotide triphosphate hydrolases"/>
    <property type="match status" value="3"/>
</dbReference>
<dbReference type="CDD" id="cd19499">
    <property type="entry name" value="RecA-like_ClpB_Hsp104-like"/>
    <property type="match status" value="1"/>
</dbReference>
<dbReference type="GO" id="GO:0016887">
    <property type="term" value="F:ATP hydrolysis activity"/>
    <property type="evidence" value="ECO:0007669"/>
    <property type="project" value="InterPro"/>
</dbReference>
<evidence type="ECO:0000256" key="1">
    <source>
        <dbReference type="ARBA" id="ARBA00008675"/>
    </source>
</evidence>
<dbReference type="Pfam" id="PF00004">
    <property type="entry name" value="AAA"/>
    <property type="match status" value="1"/>
</dbReference>
<dbReference type="PROSITE" id="PS00870">
    <property type="entry name" value="CLPAB_1"/>
    <property type="match status" value="1"/>
</dbReference>
<dbReference type="Pfam" id="PF07724">
    <property type="entry name" value="AAA_2"/>
    <property type="match status" value="1"/>
</dbReference>
<reference evidence="13 14" key="1">
    <citation type="submission" date="2018-12" db="EMBL/GenBank/DDBJ databases">
        <title>Flammeovirga pectinis sp. nov., isolated from the gut of the Korean scallop, Patinopecten yessoensis.</title>
        <authorList>
            <person name="Bae J.-W."/>
            <person name="Jeong Y.-S."/>
            <person name="Kang W."/>
        </authorList>
    </citation>
    <scope>NUCLEOTIDE SEQUENCE [LARGE SCALE GENOMIC DNA]</scope>
    <source>
        <strain evidence="13 14">L12M1</strain>
    </source>
</reference>
<dbReference type="GO" id="GO:0042026">
    <property type="term" value="P:protein refolding"/>
    <property type="evidence" value="ECO:0007669"/>
    <property type="project" value="UniProtKB-UniRule"/>
</dbReference>
<dbReference type="KEGG" id="fll:EI427_18895"/>